<sequence>MASDEKVKSEMMEVSVEEEPLDIAENSISLEKAAIERKQKLREMRDRVLEKEDAESESSNKMKLTFRNYEPQSDIGDKNDGVDLFTVEKEIADHFVETHDTSVVEKIDITTLAPRKIDWDLKRDVAAKLEKLERRTERAIAQLIRDRLKLGTTELTDAVSSGAYCGLDADD</sequence>
<dbReference type="STRING" id="103827.A0A0N5CXL3"/>
<dbReference type="AlphaFoldDB" id="A0A0N5CXL3"/>
<dbReference type="GO" id="GO:0005684">
    <property type="term" value="C:U2-type spliceosomal complex"/>
    <property type="evidence" value="ECO:0007669"/>
    <property type="project" value="TreeGrafter"/>
</dbReference>
<dbReference type="EMBL" id="UYYF01004322">
    <property type="protein sequence ID" value="VDN02341.1"/>
    <property type="molecule type" value="Genomic_DNA"/>
</dbReference>
<dbReference type="Pfam" id="PF08315">
    <property type="entry name" value="cwf18"/>
    <property type="match status" value="1"/>
</dbReference>
<feature type="region of interest" description="Disordered" evidence="1">
    <location>
        <begin position="48"/>
        <end position="78"/>
    </location>
</feature>
<dbReference type="GO" id="GO:0071014">
    <property type="term" value="C:post-mRNA release spliceosomal complex"/>
    <property type="evidence" value="ECO:0007669"/>
    <property type="project" value="TreeGrafter"/>
</dbReference>
<evidence type="ECO:0000256" key="1">
    <source>
        <dbReference type="SAM" id="MobiDB-lite"/>
    </source>
</evidence>
<evidence type="ECO:0000313" key="3">
    <source>
        <dbReference type="Proteomes" id="UP000276776"/>
    </source>
</evidence>
<dbReference type="PANTHER" id="PTHR31551:SF1">
    <property type="entry name" value="COILED-COIL DOMAIN-CONTAINING PROTEIN 12"/>
    <property type="match status" value="1"/>
</dbReference>
<keyword evidence="3" id="KW-1185">Reference proteome</keyword>
<reference evidence="4" key="1">
    <citation type="submission" date="2017-02" db="UniProtKB">
        <authorList>
            <consortium name="WormBaseParasite"/>
        </authorList>
    </citation>
    <scope>IDENTIFICATION</scope>
</reference>
<dbReference type="Proteomes" id="UP000276776">
    <property type="component" value="Unassembled WGS sequence"/>
</dbReference>
<evidence type="ECO:0000313" key="2">
    <source>
        <dbReference type="EMBL" id="VDN02341.1"/>
    </source>
</evidence>
<accession>A0A0N5CXL3</accession>
<name>A0A0N5CXL3_THECL</name>
<dbReference type="OMA" id="KPHNETT"/>
<proteinExistence type="predicted"/>
<dbReference type="OrthoDB" id="10261348at2759"/>
<reference evidence="2 3" key="2">
    <citation type="submission" date="2018-11" db="EMBL/GenBank/DDBJ databases">
        <authorList>
            <consortium name="Pathogen Informatics"/>
        </authorList>
    </citation>
    <scope>NUCLEOTIDE SEQUENCE [LARGE SCALE GENOMIC DNA]</scope>
</reference>
<gene>
    <name evidence="2" type="ORF">TCLT_LOCUS5134</name>
</gene>
<dbReference type="PANTHER" id="PTHR31551">
    <property type="entry name" value="PRE-MRNA-SPLICING FACTOR CWF18"/>
    <property type="match status" value="1"/>
</dbReference>
<dbReference type="WBParaSite" id="TCLT_0000514501-mRNA-1">
    <property type="protein sequence ID" value="TCLT_0000514501-mRNA-1"/>
    <property type="gene ID" value="TCLT_0000514501"/>
</dbReference>
<protein>
    <submittedName>
        <fullName evidence="4">Coiled-coil domain-containing protein 12</fullName>
    </submittedName>
</protein>
<evidence type="ECO:0000313" key="4">
    <source>
        <dbReference type="WBParaSite" id="TCLT_0000514501-mRNA-1"/>
    </source>
</evidence>
<organism evidence="4">
    <name type="scientific">Thelazia callipaeda</name>
    <name type="common">Oriental eyeworm</name>
    <name type="synonym">Parasitic nematode</name>
    <dbReference type="NCBI Taxonomy" id="103827"/>
    <lineage>
        <taxon>Eukaryota</taxon>
        <taxon>Metazoa</taxon>
        <taxon>Ecdysozoa</taxon>
        <taxon>Nematoda</taxon>
        <taxon>Chromadorea</taxon>
        <taxon>Rhabditida</taxon>
        <taxon>Spirurina</taxon>
        <taxon>Spiruromorpha</taxon>
        <taxon>Thelazioidea</taxon>
        <taxon>Thelaziidae</taxon>
        <taxon>Thelazia</taxon>
    </lineage>
</organism>
<dbReference type="InterPro" id="IPR013169">
    <property type="entry name" value="mRNA_splic_Cwf18-like"/>
</dbReference>